<dbReference type="SUPFAM" id="SSF50037">
    <property type="entry name" value="C-terminal domain of transcriptional repressors"/>
    <property type="match status" value="1"/>
</dbReference>
<comment type="caution">
    <text evidence="3">The sequence shown here is derived from an EMBL/GenBank/DDBJ whole genome shotgun (WGS) entry which is preliminary data.</text>
</comment>
<dbReference type="InterPro" id="IPR008988">
    <property type="entry name" value="Transcriptional_repressor_C"/>
</dbReference>
<dbReference type="EMBL" id="LROR01000054">
    <property type="protein sequence ID" value="OBR93231.1"/>
    <property type="molecule type" value="Genomic_DNA"/>
</dbReference>
<dbReference type="Proteomes" id="UP000093694">
    <property type="component" value="Unassembled WGS sequence"/>
</dbReference>
<evidence type="ECO:0000256" key="1">
    <source>
        <dbReference type="ARBA" id="ARBA00023004"/>
    </source>
</evidence>
<dbReference type="Pfam" id="PF04023">
    <property type="entry name" value="FeoA"/>
    <property type="match status" value="1"/>
</dbReference>
<evidence type="ECO:0000313" key="3">
    <source>
        <dbReference type="EMBL" id="OAA94487.1"/>
    </source>
</evidence>
<dbReference type="SMART" id="SM00899">
    <property type="entry name" value="FeoA"/>
    <property type="match status" value="1"/>
</dbReference>
<evidence type="ECO:0000313" key="4">
    <source>
        <dbReference type="EMBL" id="OBR93231.1"/>
    </source>
</evidence>
<accession>A0A166U2F5</accession>
<protein>
    <submittedName>
        <fullName evidence="3">FeoA domain protein</fullName>
    </submittedName>
</protein>
<dbReference type="AlphaFoldDB" id="A0A166U2F5"/>
<dbReference type="PANTHER" id="PTHR43151:SF1">
    <property type="entry name" value="SSR2333 PROTEIN"/>
    <property type="match status" value="1"/>
</dbReference>
<reference evidence="4 6" key="2">
    <citation type="journal article" date="2016" name="Front. Microbiol.">
        <title>Industrial Acetogenic Biocatalysts: A Comparative Metabolic and Genomic Analysis.</title>
        <authorList>
            <person name="Bengelsdorf F."/>
            <person name="Poehlein A."/>
            <person name="Sonja S."/>
            <person name="Erz C."/>
            <person name="Hummel T."/>
            <person name="Hoffmeister S."/>
            <person name="Daniel R."/>
            <person name="Durre P."/>
        </authorList>
    </citation>
    <scope>NUCLEOTIDE SEQUENCE [LARGE SCALE GENOMIC DNA]</scope>
    <source>
        <strain evidence="4 6">PTA-10522</strain>
    </source>
</reference>
<dbReference type="InterPro" id="IPR007167">
    <property type="entry name" value="Fe-transptr_FeoA-like"/>
</dbReference>
<evidence type="ECO:0000313" key="5">
    <source>
        <dbReference type="Proteomes" id="UP000077384"/>
    </source>
</evidence>
<dbReference type="Gene3D" id="2.30.30.90">
    <property type="match status" value="1"/>
</dbReference>
<dbReference type="Proteomes" id="UP000077384">
    <property type="component" value="Unassembled WGS sequence"/>
</dbReference>
<evidence type="ECO:0000313" key="6">
    <source>
        <dbReference type="Proteomes" id="UP000093694"/>
    </source>
</evidence>
<name>A0A166U2F5_9CLOT</name>
<dbReference type="PANTHER" id="PTHR43151">
    <property type="entry name" value="FEOA FAMILY PROTEIN"/>
    <property type="match status" value="1"/>
</dbReference>
<dbReference type="InterPro" id="IPR053184">
    <property type="entry name" value="FeoA-like"/>
</dbReference>
<dbReference type="InterPro" id="IPR038157">
    <property type="entry name" value="FeoA_core_dom"/>
</dbReference>
<dbReference type="RefSeq" id="WP_013238062.1">
    <property type="nucleotide sequence ID" value="NZ_LITQ01000003.1"/>
</dbReference>
<keyword evidence="6" id="KW-1185">Reference proteome</keyword>
<feature type="domain" description="Ferrous iron transporter FeoA-like" evidence="2">
    <location>
        <begin position="6"/>
        <end position="76"/>
    </location>
</feature>
<organism evidence="3 5">
    <name type="scientific">Clostridium coskatii</name>
    <dbReference type="NCBI Taxonomy" id="1705578"/>
    <lineage>
        <taxon>Bacteria</taxon>
        <taxon>Bacillati</taxon>
        <taxon>Bacillota</taxon>
        <taxon>Clostridia</taxon>
        <taxon>Eubacteriales</taxon>
        <taxon>Clostridiaceae</taxon>
        <taxon>Clostridium</taxon>
    </lineage>
</organism>
<proteinExistence type="predicted"/>
<reference evidence="3 5" key="1">
    <citation type="journal article" date="2015" name="Biotechnol. Bioeng.">
        <title>Genome sequence and phenotypic characterization of Caulobacter segnis.</title>
        <authorList>
            <person name="Patel S."/>
            <person name="Fletcher B."/>
            <person name="Scott D.C."/>
            <person name="Ely B."/>
        </authorList>
    </citation>
    <scope>NUCLEOTIDE SEQUENCE [LARGE SCALE GENOMIC DNA]</scope>
    <source>
        <strain evidence="3 5">PS02</strain>
    </source>
</reference>
<gene>
    <name evidence="4" type="ORF">CLCOS_27030</name>
    <name evidence="3" type="ORF">WX73_03033</name>
</gene>
<evidence type="ECO:0000259" key="2">
    <source>
        <dbReference type="SMART" id="SM00899"/>
    </source>
</evidence>
<dbReference type="PATRIC" id="fig|1705578.3.peg.2691"/>
<dbReference type="EMBL" id="LITQ01000003">
    <property type="protein sequence ID" value="OAA94487.1"/>
    <property type="molecule type" value="Genomic_DNA"/>
</dbReference>
<sequence>MIESNMPLNAVSMGRSAEIKDVVGSEIMCKKLMEMGLSKGTIIKIMNNDIGHLVVKLGETRLVLGRSMAQKVMVREV</sequence>
<keyword evidence="1" id="KW-0408">Iron</keyword>
<dbReference type="GO" id="GO:0046914">
    <property type="term" value="F:transition metal ion binding"/>
    <property type="evidence" value="ECO:0007669"/>
    <property type="project" value="InterPro"/>
</dbReference>